<gene>
    <name evidence="4" type="ORF">JXQ802_LOCUS49692</name>
    <name evidence="3" type="ORF">PYM288_LOCUS33573</name>
</gene>
<dbReference type="AlphaFoldDB" id="A0A815J745"/>
<dbReference type="EMBL" id="CAJNOH010004623">
    <property type="protein sequence ID" value="CAF1375306.1"/>
    <property type="molecule type" value="Genomic_DNA"/>
</dbReference>
<dbReference type="InterPro" id="IPR007527">
    <property type="entry name" value="Znf_SWIM"/>
</dbReference>
<protein>
    <recommendedName>
        <fullName evidence="2">SWIM-type domain-containing protein</fullName>
    </recommendedName>
</protein>
<evidence type="ECO:0000313" key="3">
    <source>
        <dbReference type="EMBL" id="CAF1375306.1"/>
    </source>
</evidence>
<evidence type="ECO:0000256" key="1">
    <source>
        <dbReference type="PROSITE-ProRule" id="PRU00325"/>
    </source>
</evidence>
<keyword evidence="6" id="KW-1185">Reference proteome</keyword>
<dbReference type="Proteomes" id="UP000663870">
    <property type="component" value="Unassembled WGS sequence"/>
</dbReference>
<evidence type="ECO:0000313" key="5">
    <source>
        <dbReference type="Proteomes" id="UP000663854"/>
    </source>
</evidence>
<organism evidence="3 5">
    <name type="scientific">Rotaria sordida</name>
    <dbReference type="NCBI Taxonomy" id="392033"/>
    <lineage>
        <taxon>Eukaryota</taxon>
        <taxon>Metazoa</taxon>
        <taxon>Spiralia</taxon>
        <taxon>Gnathifera</taxon>
        <taxon>Rotifera</taxon>
        <taxon>Eurotatoria</taxon>
        <taxon>Bdelloidea</taxon>
        <taxon>Philodinida</taxon>
        <taxon>Philodinidae</taxon>
        <taxon>Rotaria</taxon>
    </lineage>
</organism>
<sequence length="345" mass="40725">MWLDIYKSSQWASFDDYAAWKSSCWLVSPLTSCTCPIGLKEYRCKHSVGLAILFSKYQITDKARYTPLGKRKTPGRPKKKNILDHIPQLNEFTFNIRSIIYDIDNKYLLTNEQIQNTFTNFIDNKIISCVDYFSKKQTGQCLIYSYPYRMKYYHNITNNFSSGLFKCVQEVSLFDEYPFEHEFFLRISQSFPFIKKLTVSNFKPQIYKQHEKSNDDNNKHCSIIEYHHLTELDLLNVHLDYVEQFLDETKSSFTNLIYLLVKSSLLRKATHNFTRNEMKANCAKLNGLYIFGRLKNPENDKKYFPNVNKIKFSWSGRIIISIECAVEDELVELDNQYSKVMSSTY</sequence>
<dbReference type="EMBL" id="CAJNOL010006068">
    <property type="protein sequence ID" value="CAF1613540.1"/>
    <property type="molecule type" value="Genomic_DNA"/>
</dbReference>
<accession>A0A815J745</accession>
<evidence type="ECO:0000259" key="2">
    <source>
        <dbReference type="PROSITE" id="PS50966"/>
    </source>
</evidence>
<feature type="domain" description="SWIM-type" evidence="2">
    <location>
        <begin position="25"/>
        <end position="55"/>
    </location>
</feature>
<dbReference type="Proteomes" id="UP000663854">
    <property type="component" value="Unassembled WGS sequence"/>
</dbReference>
<keyword evidence="1" id="KW-0863">Zinc-finger</keyword>
<keyword evidence="1" id="KW-0479">Metal-binding</keyword>
<proteinExistence type="predicted"/>
<evidence type="ECO:0000313" key="6">
    <source>
        <dbReference type="Proteomes" id="UP000663870"/>
    </source>
</evidence>
<evidence type="ECO:0000313" key="4">
    <source>
        <dbReference type="EMBL" id="CAF1613540.1"/>
    </source>
</evidence>
<name>A0A815J745_9BILA</name>
<dbReference type="PROSITE" id="PS50966">
    <property type="entry name" value="ZF_SWIM"/>
    <property type="match status" value="1"/>
</dbReference>
<reference evidence="3" key="1">
    <citation type="submission" date="2021-02" db="EMBL/GenBank/DDBJ databases">
        <authorList>
            <person name="Nowell W R."/>
        </authorList>
    </citation>
    <scope>NUCLEOTIDE SEQUENCE</scope>
</reference>
<keyword evidence="1" id="KW-0862">Zinc</keyword>
<dbReference type="GO" id="GO:0008270">
    <property type="term" value="F:zinc ion binding"/>
    <property type="evidence" value="ECO:0007669"/>
    <property type="project" value="UniProtKB-KW"/>
</dbReference>
<comment type="caution">
    <text evidence="3">The sequence shown here is derived from an EMBL/GenBank/DDBJ whole genome shotgun (WGS) entry which is preliminary data.</text>
</comment>